<sequence length="200" mass="23030">MEKTTTKYYAFFSTDHGDGAMLSAVPGDGPTANKYKKTSSLKSVFPPLENAVMIFDSNFTKNTKLYDIIDCLDTVLVINKKVKEVFKREGITGEFLQVRIWDHNDAFVSDDYYIFNNLEAVEFIDMEKSHVAMNPLWPDRVKRILKLVVRDDVTVNSKIFCPTNMKGQLFITEELRDRLIKEEITGFHTYQADGWDGFCI</sequence>
<organism evidence="2 3">
    <name type="scientific">Flavivirga algicola</name>
    <dbReference type="NCBI Taxonomy" id="2729136"/>
    <lineage>
        <taxon>Bacteria</taxon>
        <taxon>Pseudomonadati</taxon>
        <taxon>Bacteroidota</taxon>
        <taxon>Flavobacteriia</taxon>
        <taxon>Flavobacteriales</taxon>
        <taxon>Flavobacteriaceae</taxon>
        <taxon>Flavivirga</taxon>
    </lineage>
</organism>
<dbReference type="Proteomes" id="UP000746690">
    <property type="component" value="Unassembled WGS sequence"/>
</dbReference>
<evidence type="ECO:0000313" key="3">
    <source>
        <dbReference type="Proteomes" id="UP000746690"/>
    </source>
</evidence>
<comment type="caution">
    <text evidence="2">The sequence shown here is derived from an EMBL/GenBank/DDBJ whole genome shotgun (WGS) entry which is preliminary data.</text>
</comment>
<evidence type="ECO:0000313" key="2">
    <source>
        <dbReference type="EMBL" id="NMH89360.1"/>
    </source>
</evidence>
<dbReference type="Pfam" id="PF07791">
    <property type="entry name" value="Imm11"/>
    <property type="match status" value="1"/>
</dbReference>
<reference evidence="2 3" key="1">
    <citation type="submission" date="2020-04" db="EMBL/GenBank/DDBJ databases">
        <title>A Flavivirga sp. nov.</title>
        <authorList>
            <person name="Sun X."/>
        </authorList>
    </citation>
    <scope>NUCLEOTIDE SEQUENCE [LARGE SCALE GENOMIC DNA]</scope>
    <source>
        <strain evidence="2 3">Y03</strain>
    </source>
</reference>
<dbReference type="InterPro" id="IPR012433">
    <property type="entry name" value="Imm11"/>
</dbReference>
<accession>A0ABX1S282</accession>
<dbReference type="EMBL" id="JABBHF010000011">
    <property type="protein sequence ID" value="NMH89360.1"/>
    <property type="molecule type" value="Genomic_DNA"/>
</dbReference>
<gene>
    <name evidence="2" type="ORF">HHX25_17750</name>
</gene>
<protein>
    <recommendedName>
        <fullName evidence="1">Immunity MXAN-0049 protein domain-containing protein</fullName>
    </recommendedName>
</protein>
<name>A0ABX1S282_9FLAO</name>
<evidence type="ECO:0000259" key="1">
    <source>
        <dbReference type="Pfam" id="PF07791"/>
    </source>
</evidence>
<proteinExistence type="predicted"/>
<keyword evidence="3" id="KW-1185">Reference proteome</keyword>
<feature type="domain" description="Immunity MXAN-0049 protein" evidence="1">
    <location>
        <begin position="44"/>
        <end position="190"/>
    </location>
</feature>
<dbReference type="RefSeq" id="WP_169676265.1">
    <property type="nucleotide sequence ID" value="NZ_JABBHF010000011.1"/>
</dbReference>